<keyword evidence="1" id="KW-0472">Membrane</keyword>
<dbReference type="Proteomes" id="UP000239209">
    <property type="component" value="Unassembled WGS sequence"/>
</dbReference>
<gene>
    <name evidence="2" type="ORF">CLV70_115139</name>
</gene>
<dbReference type="AlphaFoldDB" id="A0A2T0RQD8"/>
<dbReference type="EMBL" id="PVZG01000015">
    <property type="protein sequence ID" value="PRY23406.1"/>
    <property type="molecule type" value="Genomic_DNA"/>
</dbReference>
<keyword evidence="3" id="KW-1185">Reference proteome</keyword>
<protein>
    <submittedName>
        <fullName evidence="2">Uncharacterized protein</fullName>
    </submittedName>
</protein>
<feature type="transmembrane region" description="Helical" evidence="1">
    <location>
        <begin position="54"/>
        <end position="75"/>
    </location>
</feature>
<name>A0A2T0RQD8_9ACTN</name>
<sequence>MPAEEDTGPAPHPPSAVRVAVTAGLIGGLIGAAMSALVNYALVGLPGSTAVNVLNHAISGLLSGFLGGFFGLLMYRRKHD</sequence>
<evidence type="ECO:0000313" key="3">
    <source>
        <dbReference type="Proteomes" id="UP000239209"/>
    </source>
</evidence>
<evidence type="ECO:0000256" key="1">
    <source>
        <dbReference type="SAM" id="Phobius"/>
    </source>
</evidence>
<feature type="transmembrane region" description="Helical" evidence="1">
    <location>
        <begin position="19"/>
        <end position="42"/>
    </location>
</feature>
<comment type="caution">
    <text evidence="2">The sequence shown here is derived from an EMBL/GenBank/DDBJ whole genome shotgun (WGS) entry which is preliminary data.</text>
</comment>
<keyword evidence="1" id="KW-1133">Transmembrane helix</keyword>
<organism evidence="2 3">
    <name type="scientific">Pseudosporangium ferrugineum</name>
    <dbReference type="NCBI Taxonomy" id="439699"/>
    <lineage>
        <taxon>Bacteria</taxon>
        <taxon>Bacillati</taxon>
        <taxon>Actinomycetota</taxon>
        <taxon>Actinomycetes</taxon>
        <taxon>Micromonosporales</taxon>
        <taxon>Micromonosporaceae</taxon>
        <taxon>Pseudosporangium</taxon>
    </lineage>
</organism>
<dbReference type="RefSeq" id="WP_106129622.1">
    <property type="nucleotide sequence ID" value="NZ_PVZG01000015.1"/>
</dbReference>
<keyword evidence="1" id="KW-0812">Transmembrane</keyword>
<accession>A0A2T0RQD8</accession>
<evidence type="ECO:0000313" key="2">
    <source>
        <dbReference type="EMBL" id="PRY23406.1"/>
    </source>
</evidence>
<reference evidence="2 3" key="1">
    <citation type="submission" date="2018-03" db="EMBL/GenBank/DDBJ databases">
        <title>Genomic Encyclopedia of Archaeal and Bacterial Type Strains, Phase II (KMG-II): from individual species to whole genera.</title>
        <authorList>
            <person name="Goeker M."/>
        </authorList>
    </citation>
    <scope>NUCLEOTIDE SEQUENCE [LARGE SCALE GENOMIC DNA]</scope>
    <source>
        <strain evidence="2 3">DSM 45348</strain>
    </source>
</reference>
<proteinExistence type="predicted"/>